<dbReference type="AlphaFoldDB" id="A0A480AUW3"/>
<accession>A0A480AUW3</accession>
<dbReference type="Pfam" id="PF04932">
    <property type="entry name" value="Wzy_C"/>
    <property type="match status" value="1"/>
</dbReference>
<evidence type="ECO:0000256" key="5">
    <source>
        <dbReference type="SAM" id="Phobius"/>
    </source>
</evidence>
<keyword evidence="10" id="KW-1185">Reference proteome</keyword>
<evidence type="ECO:0000259" key="7">
    <source>
        <dbReference type="Pfam" id="PF11846"/>
    </source>
</evidence>
<feature type="transmembrane region" description="Helical" evidence="5">
    <location>
        <begin position="145"/>
        <end position="163"/>
    </location>
</feature>
<feature type="transmembrane region" description="Helical" evidence="5">
    <location>
        <begin position="347"/>
        <end position="366"/>
    </location>
</feature>
<evidence type="ECO:0000259" key="6">
    <source>
        <dbReference type="Pfam" id="PF04932"/>
    </source>
</evidence>
<keyword evidence="2 5" id="KW-0812">Transmembrane</keyword>
<dbReference type="EMBL" id="BJCL01000014">
    <property type="protein sequence ID" value="GCL65143.1"/>
    <property type="molecule type" value="Genomic_DNA"/>
</dbReference>
<evidence type="ECO:0008006" key="11">
    <source>
        <dbReference type="Google" id="ProtNLM"/>
    </source>
</evidence>
<dbReference type="Proteomes" id="UP000301751">
    <property type="component" value="Unassembled WGS sequence"/>
</dbReference>
<keyword evidence="4 5" id="KW-0472">Membrane</keyword>
<feature type="transmembrane region" description="Helical" evidence="5">
    <location>
        <begin position="405"/>
        <end position="424"/>
    </location>
</feature>
<comment type="subcellular location">
    <subcellularLocation>
        <location evidence="1">Membrane</location>
        <topology evidence="1">Multi-pass membrane protein</topology>
    </subcellularLocation>
</comment>
<organism evidence="9 10">
    <name type="scientific">Pseudaquabacterium pictum</name>
    <dbReference type="NCBI Taxonomy" id="2315236"/>
    <lineage>
        <taxon>Bacteria</taxon>
        <taxon>Pseudomonadati</taxon>
        <taxon>Pseudomonadota</taxon>
        <taxon>Betaproteobacteria</taxon>
        <taxon>Burkholderiales</taxon>
        <taxon>Sphaerotilaceae</taxon>
        <taxon>Pseudaquabacterium</taxon>
    </lineage>
</organism>
<evidence type="ECO:0000313" key="9">
    <source>
        <dbReference type="EMBL" id="GCL65143.1"/>
    </source>
</evidence>
<dbReference type="GO" id="GO:0016020">
    <property type="term" value="C:membrane"/>
    <property type="evidence" value="ECO:0007669"/>
    <property type="project" value="UniProtKB-SubCell"/>
</dbReference>
<feature type="transmembrane region" description="Helical" evidence="5">
    <location>
        <begin position="63"/>
        <end position="85"/>
    </location>
</feature>
<proteinExistence type="predicted"/>
<feature type="transmembrane region" description="Helical" evidence="5">
    <location>
        <begin position="92"/>
        <end position="114"/>
    </location>
</feature>
<evidence type="ECO:0000256" key="1">
    <source>
        <dbReference type="ARBA" id="ARBA00004141"/>
    </source>
</evidence>
<feature type="domain" description="Protein glycosylation ligase" evidence="8">
    <location>
        <begin position="136"/>
        <end position="161"/>
    </location>
</feature>
<feature type="transmembrane region" description="Helical" evidence="5">
    <location>
        <begin position="6"/>
        <end position="27"/>
    </location>
</feature>
<feature type="domain" description="Virulence factor membrane-bound polymerase C-terminal" evidence="7">
    <location>
        <begin position="352"/>
        <end position="516"/>
    </location>
</feature>
<feature type="transmembrane region" description="Helical" evidence="5">
    <location>
        <begin position="315"/>
        <end position="335"/>
    </location>
</feature>
<feature type="transmembrane region" description="Helical" evidence="5">
    <location>
        <begin position="213"/>
        <end position="232"/>
    </location>
</feature>
<gene>
    <name evidence="9" type="ORF">AQPW35_42240</name>
</gene>
<feature type="transmembrane region" description="Helical" evidence="5">
    <location>
        <begin position="169"/>
        <end position="201"/>
    </location>
</feature>
<comment type="caution">
    <text evidence="9">The sequence shown here is derived from an EMBL/GenBank/DDBJ whole genome shotgun (WGS) entry which is preliminary data.</text>
</comment>
<dbReference type="PANTHER" id="PTHR37422:SF21">
    <property type="entry name" value="EXOQ-LIKE PROTEIN"/>
    <property type="match status" value="1"/>
</dbReference>
<dbReference type="Pfam" id="PF15864">
    <property type="entry name" value="PglL_A"/>
    <property type="match status" value="1"/>
</dbReference>
<feature type="transmembrane region" description="Helical" evidence="5">
    <location>
        <begin position="39"/>
        <end position="57"/>
    </location>
</feature>
<evidence type="ECO:0000256" key="2">
    <source>
        <dbReference type="ARBA" id="ARBA00022692"/>
    </source>
</evidence>
<evidence type="ECO:0000256" key="4">
    <source>
        <dbReference type="ARBA" id="ARBA00023136"/>
    </source>
</evidence>
<feature type="domain" description="O-antigen ligase-related" evidence="6">
    <location>
        <begin position="177"/>
        <end position="323"/>
    </location>
</feature>
<name>A0A480AUW3_9BURK</name>
<sequence>MHQPPSATLLNQCIAVALWGLVVAVLAPRLVPARGSLPLLGALGLVAMSAAGSWGWGLLPASLALQALGLLAGAALLVLAGTAAARDGHGPAVFVALAWGLLVAGVLGSGVALVQVFAPGWADGDWIAVSGLAGRAVGNLRQPNHLCSLLLWALVAAVALHALRRLPGLALVVLVPLLVLCVELTASRTGAAGLALLLLWGLVDRRLPRSARLALLAAPLLYLAAWGLMAWWGDVSQQALGAGARLAADGGQGGDSPNARPNIWRNALLLIAVQPWMGTGFGEFNLAWSMTPFVNRPTAFFDHTHNLPLQLLVELGVPLALAVLALLAVALWQAWRRASAASDDSTATVSRAALVLVLLTGLHSLVEYPLWYAYFLLPAALAWGLVLGLPAAVPVAPAGPRRLPSLAGAVAGGLMAAGGVLAVLDYQRVVVIYAPTDGSGSLATRIARGQLSPLFAHQADYAAATNAVPPASRALGLARSIHALLDTRLMVAWSRQLAASGHTDEARWVAQRLRDFRNPDAAEFFAPCVAGVPSASLPFQCQAPLQAHSWHHLASLPPLMVAPAPAPVTADQPAASATQ</sequence>
<dbReference type="InterPro" id="IPR021797">
    <property type="entry name" value="Wzy_C_2"/>
</dbReference>
<evidence type="ECO:0000256" key="3">
    <source>
        <dbReference type="ARBA" id="ARBA00022989"/>
    </source>
</evidence>
<reference evidence="10" key="1">
    <citation type="submission" date="2019-03" db="EMBL/GenBank/DDBJ databases">
        <title>Aquabacterium pictum sp.nov., the first bacteriochlorophyll a-containing freshwater bacterium in the genus Aquabacterium of the class Betaproteobacteria.</title>
        <authorList>
            <person name="Hirose S."/>
            <person name="Tank M."/>
            <person name="Hara E."/>
            <person name="Tamaki H."/>
            <person name="Takaichi S."/>
            <person name="Haruta S."/>
            <person name="Hanada S."/>
        </authorList>
    </citation>
    <scope>NUCLEOTIDE SEQUENCE [LARGE SCALE GENOMIC DNA]</scope>
    <source>
        <strain evidence="10">W35</strain>
    </source>
</reference>
<dbReference type="InterPro" id="IPR031726">
    <property type="entry name" value="PglL_A"/>
</dbReference>
<dbReference type="Pfam" id="PF11846">
    <property type="entry name" value="Wzy_C_2"/>
    <property type="match status" value="1"/>
</dbReference>
<dbReference type="InterPro" id="IPR007016">
    <property type="entry name" value="O-antigen_ligase-rel_domated"/>
</dbReference>
<protein>
    <recommendedName>
        <fullName evidence="11">Polymerase</fullName>
    </recommendedName>
</protein>
<keyword evidence="3 5" id="KW-1133">Transmembrane helix</keyword>
<dbReference type="RefSeq" id="WP_228027217.1">
    <property type="nucleotide sequence ID" value="NZ_BJCL01000014.1"/>
</dbReference>
<feature type="transmembrane region" description="Helical" evidence="5">
    <location>
        <begin position="372"/>
        <end position="393"/>
    </location>
</feature>
<evidence type="ECO:0000259" key="8">
    <source>
        <dbReference type="Pfam" id="PF15864"/>
    </source>
</evidence>
<dbReference type="PANTHER" id="PTHR37422">
    <property type="entry name" value="TEICHURONIC ACID BIOSYNTHESIS PROTEIN TUAE"/>
    <property type="match status" value="1"/>
</dbReference>
<evidence type="ECO:0000313" key="10">
    <source>
        <dbReference type="Proteomes" id="UP000301751"/>
    </source>
</evidence>
<dbReference type="InterPro" id="IPR051533">
    <property type="entry name" value="WaaL-like"/>
</dbReference>